<proteinExistence type="predicted"/>
<organism evidence="1 2">
    <name type="scientific">Rhizopogon vinicolor AM-OR11-026</name>
    <dbReference type="NCBI Taxonomy" id="1314800"/>
    <lineage>
        <taxon>Eukaryota</taxon>
        <taxon>Fungi</taxon>
        <taxon>Dikarya</taxon>
        <taxon>Basidiomycota</taxon>
        <taxon>Agaricomycotina</taxon>
        <taxon>Agaricomycetes</taxon>
        <taxon>Agaricomycetidae</taxon>
        <taxon>Boletales</taxon>
        <taxon>Suillineae</taxon>
        <taxon>Rhizopogonaceae</taxon>
        <taxon>Rhizopogon</taxon>
    </lineage>
</organism>
<sequence length="66" mass="7285">MSSERLSAPACEVHLPTGEPSANISKNKFFEIHFDVVYDRRSDVSAGLGQKRVALPDLEAQVLTKK</sequence>
<dbReference type="Proteomes" id="UP000092154">
    <property type="component" value="Unassembled WGS sequence"/>
</dbReference>
<name>A0A1B7NA11_9AGAM</name>
<dbReference type="EMBL" id="KV448173">
    <property type="protein sequence ID" value="OAX41702.1"/>
    <property type="molecule type" value="Genomic_DNA"/>
</dbReference>
<gene>
    <name evidence="1" type="ORF">K503DRAFT_767430</name>
</gene>
<dbReference type="InParanoid" id="A0A1B7NA11"/>
<accession>A0A1B7NA11</accession>
<reference evidence="1 2" key="1">
    <citation type="submission" date="2016-06" db="EMBL/GenBank/DDBJ databases">
        <title>Comparative genomics of the ectomycorrhizal sister species Rhizopogon vinicolor and Rhizopogon vesiculosus (Basidiomycota: Boletales) reveals a divergence of the mating type B locus.</title>
        <authorList>
            <consortium name="DOE Joint Genome Institute"/>
            <person name="Mujic A.B."/>
            <person name="Kuo A."/>
            <person name="Tritt A."/>
            <person name="Lipzen A."/>
            <person name="Chen C."/>
            <person name="Johnson J."/>
            <person name="Sharma A."/>
            <person name="Barry K."/>
            <person name="Grigoriev I.V."/>
            <person name="Spatafora J.W."/>
        </authorList>
    </citation>
    <scope>NUCLEOTIDE SEQUENCE [LARGE SCALE GENOMIC DNA]</scope>
    <source>
        <strain evidence="1 2">AM-OR11-026</strain>
    </source>
</reference>
<evidence type="ECO:0000313" key="1">
    <source>
        <dbReference type="EMBL" id="OAX41702.1"/>
    </source>
</evidence>
<evidence type="ECO:0000313" key="2">
    <source>
        <dbReference type="Proteomes" id="UP000092154"/>
    </source>
</evidence>
<keyword evidence="2" id="KW-1185">Reference proteome</keyword>
<protein>
    <submittedName>
        <fullName evidence="1">Uncharacterized protein</fullName>
    </submittedName>
</protein>
<dbReference type="AlphaFoldDB" id="A0A1B7NA11"/>